<dbReference type="OrthoDB" id="8385825at2"/>
<sequence length="102" mass="11474">MRKNTWQACALALSLILPVSLPAPAYALSINIQVGSNLNSGRAITCGQGQRLIQNRGFRNVRRIDCRGRVFVYHATRGNSRFEIGLSSRTGRVVDIHRLRRR</sequence>
<feature type="signal peptide" evidence="1">
    <location>
        <begin position="1"/>
        <end position="25"/>
    </location>
</feature>
<name>A0A561QAJ2_9HYPH</name>
<dbReference type="RefSeq" id="WP_145642600.1">
    <property type="nucleotide sequence ID" value="NZ_VIWP01000012.1"/>
</dbReference>
<gene>
    <name evidence="2" type="ORF">FHW37_11224</name>
</gene>
<evidence type="ECO:0008006" key="4">
    <source>
        <dbReference type="Google" id="ProtNLM"/>
    </source>
</evidence>
<reference evidence="2 3" key="1">
    <citation type="submission" date="2019-06" db="EMBL/GenBank/DDBJ databases">
        <title>Sorghum-associated microbial communities from plants grown in Nebraska, USA.</title>
        <authorList>
            <person name="Schachtman D."/>
        </authorList>
    </citation>
    <scope>NUCLEOTIDE SEQUENCE [LARGE SCALE GENOMIC DNA]</scope>
    <source>
        <strain evidence="2 3">1225</strain>
    </source>
</reference>
<protein>
    <recommendedName>
        <fullName evidence="4">YpeB-like protein with protease inhibitory function</fullName>
    </recommendedName>
</protein>
<dbReference type="EMBL" id="VIWP01000012">
    <property type="protein sequence ID" value="TWF47386.1"/>
    <property type="molecule type" value="Genomic_DNA"/>
</dbReference>
<accession>A0A561QAJ2</accession>
<dbReference type="AlphaFoldDB" id="A0A561QAJ2"/>
<keyword evidence="3" id="KW-1185">Reference proteome</keyword>
<dbReference type="Proteomes" id="UP000320653">
    <property type="component" value="Unassembled WGS sequence"/>
</dbReference>
<comment type="caution">
    <text evidence="2">The sequence shown here is derived from an EMBL/GenBank/DDBJ whole genome shotgun (WGS) entry which is preliminary data.</text>
</comment>
<evidence type="ECO:0000313" key="2">
    <source>
        <dbReference type="EMBL" id="TWF47386.1"/>
    </source>
</evidence>
<organism evidence="2 3">
    <name type="scientific">Neorhizobium alkalisoli</name>
    <dbReference type="NCBI Taxonomy" id="528178"/>
    <lineage>
        <taxon>Bacteria</taxon>
        <taxon>Pseudomonadati</taxon>
        <taxon>Pseudomonadota</taxon>
        <taxon>Alphaproteobacteria</taxon>
        <taxon>Hyphomicrobiales</taxon>
        <taxon>Rhizobiaceae</taxon>
        <taxon>Rhizobium/Agrobacterium group</taxon>
        <taxon>Neorhizobium</taxon>
    </lineage>
</organism>
<keyword evidence="1" id="KW-0732">Signal</keyword>
<feature type="chain" id="PRO_5022177495" description="YpeB-like protein with protease inhibitory function" evidence="1">
    <location>
        <begin position="26"/>
        <end position="102"/>
    </location>
</feature>
<proteinExistence type="predicted"/>
<evidence type="ECO:0000256" key="1">
    <source>
        <dbReference type="SAM" id="SignalP"/>
    </source>
</evidence>
<evidence type="ECO:0000313" key="3">
    <source>
        <dbReference type="Proteomes" id="UP000320653"/>
    </source>
</evidence>